<gene>
    <name evidence="2" type="ORF">KIPB_011744</name>
</gene>
<dbReference type="InterPro" id="IPR027417">
    <property type="entry name" value="P-loop_NTPase"/>
</dbReference>
<dbReference type="PROSITE" id="PS51421">
    <property type="entry name" value="RAS"/>
    <property type="match status" value="1"/>
</dbReference>
<proteinExistence type="predicted"/>
<evidence type="ECO:0000256" key="1">
    <source>
        <dbReference type="ARBA" id="ARBA00022741"/>
    </source>
</evidence>
<dbReference type="SMART" id="SM00173">
    <property type="entry name" value="RAS"/>
    <property type="match status" value="1"/>
</dbReference>
<dbReference type="InterPro" id="IPR001806">
    <property type="entry name" value="Small_GTPase"/>
</dbReference>
<dbReference type="SUPFAM" id="SSF52540">
    <property type="entry name" value="P-loop containing nucleoside triphosphate hydrolases"/>
    <property type="match status" value="1"/>
</dbReference>
<keyword evidence="3" id="KW-1185">Reference proteome</keyword>
<dbReference type="AlphaFoldDB" id="A0A9K3D645"/>
<evidence type="ECO:0000313" key="2">
    <source>
        <dbReference type="EMBL" id="GIQ89312.1"/>
    </source>
</evidence>
<feature type="non-terminal residue" evidence="2">
    <location>
        <position position="1"/>
    </location>
</feature>
<dbReference type="SMART" id="SM00175">
    <property type="entry name" value="RAB"/>
    <property type="match status" value="1"/>
</dbReference>
<name>A0A9K3D645_9EUKA</name>
<dbReference type="EMBL" id="BDIP01004910">
    <property type="protein sequence ID" value="GIQ89312.1"/>
    <property type="molecule type" value="Genomic_DNA"/>
</dbReference>
<dbReference type="Proteomes" id="UP000265618">
    <property type="component" value="Unassembled WGS sequence"/>
</dbReference>
<accession>A0A9K3D645</accession>
<comment type="caution">
    <text evidence="2">The sequence shown here is derived from an EMBL/GenBank/DDBJ whole genome shotgun (WGS) entry which is preliminary data.</text>
</comment>
<dbReference type="Gene3D" id="3.40.50.300">
    <property type="entry name" value="P-loop containing nucleotide triphosphate hydrolases"/>
    <property type="match status" value="1"/>
</dbReference>
<evidence type="ECO:0000313" key="3">
    <source>
        <dbReference type="Proteomes" id="UP000265618"/>
    </source>
</evidence>
<protein>
    <submittedName>
        <fullName evidence="2">Small GTPase superfamily, Ras type</fullName>
    </submittedName>
</protein>
<keyword evidence="1" id="KW-0547">Nucleotide-binding</keyword>
<dbReference type="GO" id="GO:0003924">
    <property type="term" value="F:GTPase activity"/>
    <property type="evidence" value="ECO:0007669"/>
    <property type="project" value="InterPro"/>
</dbReference>
<dbReference type="PROSITE" id="PS51419">
    <property type="entry name" value="RAB"/>
    <property type="match status" value="1"/>
</dbReference>
<dbReference type="GO" id="GO:0005525">
    <property type="term" value="F:GTP binding"/>
    <property type="evidence" value="ECO:0007669"/>
    <property type="project" value="InterPro"/>
</dbReference>
<sequence length="116" mass="12933">NAQVAVIVYDITSRPSFQRVKTFVRQLNHHLERESVLIVVCGNKGDLEEQREVPKEEALEYVDEIGALYHETSCLSGQGVADMFDTIFDHMPLHEDEEDSLVDPIAVSQSGSGCPC</sequence>
<dbReference type="PANTHER" id="PTHR47978">
    <property type="match status" value="1"/>
</dbReference>
<organism evidence="2 3">
    <name type="scientific">Kipferlia bialata</name>
    <dbReference type="NCBI Taxonomy" id="797122"/>
    <lineage>
        <taxon>Eukaryota</taxon>
        <taxon>Metamonada</taxon>
        <taxon>Carpediemonas-like organisms</taxon>
        <taxon>Kipferlia</taxon>
    </lineage>
</organism>
<dbReference type="OrthoDB" id="63533at2759"/>
<dbReference type="Pfam" id="PF00071">
    <property type="entry name" value="Ras"/>
    <property type="match status" value="1"/>
</dbReference>
<reference evidence="2 3" key="1">
    <citation type="journal article" date="2018" name="PLoS ONE">
        <title>The draft genome of Kipferlia bialata reveals reductive genome evolution in fornicate parasites.</title>
        <authorList>
            <person name="Tanifuji G."/>
            <person name="Takabayashi S."/>
            <person name="Kume K."/>
            <person name="Takagi M."/>
            <person name="Nakayama T."/>
            <person name="Kamikawa R."/>
            <person name="Inagaki Y."/>
            <person name="Hashimoto T."/>
        </authorList>
    </citation>
    <scope>NUCLEOTIDE SEQUENCE [LARGE SCALE GENOMIC DNA]</scope>
    <source>
        <strain evidence="2">NY0173</strain>
    </source>
</reference>